<evidence type="ECO:0000256" key="8">
    <source>
        <dbReference type="RuleBase" id="RU363041"/>
    </source>
</evidence>
<dbReference type="EMBL" id="CP069194">
    <property type="protein sequence ID" value="QRG81512.1"/>
    <property type="molecule type" value="Genomic_DNA"/>
</dbReference>
<sequence length="243" mass="26584">MGNTDIANHFFIAGATRGFSGLGFTMVALPFSAHYVPVTVLVPILMLLELIGNGQMYPKIKRDVDWPWLTALIVPTVLFTALGVYLLKVLDQEYVVFAINVFILFSVIWINIGFTFKHHPGIKGHLMFGSVAGIMNGVAAMSGPSVSTYALALGMPMHVIRASLIMFFILADGIGFGFTVVNGLVSLNAVYLALLFYFPSLLGNKLGERLFLRFGNEKGKPFIIFLLGIISLTSIVQFLFALI</sequence>
<evidence type="ECO:0000256" key="7">
    <source>
        <dbReference type="ARBA" id="ARBA00023136"/>
    </source>
</evidence>
<keyword evidence="6 8" id="KW-1133">Transmembrane helix</keyword>
<feature type="transmembrane region" description="Helical" evidence="8">
    <location>
        <begin position="222"/>
        <end position="242"/>
    </location>
</feature>
<feature type="transmembrane region" description="Helical" evidence="8">
    <location>
        <begin position="94"/>
        <end position="114"/>
    </location>
</feature>
<dbReference type="PANTHER" id="PTHR30269:SF37">
    <property type="entry name" value="MEMBRANE TRANSPORTER PROTEIN"/>
    <property type="match status" value="1"/>
</dbReference>
<feature type="transmembrane region" description="Helical" evidence="8">
    <location>
        <begin position="27"/>
        <end position="48"/>
    </location>
</feature>
<keyword evidence="9" id="KW-0614">Plasmid</keyword>
<feature type="transmembrane region" description="Helical" evidence="8">
    <location>
        <begin position="183"/>
        <end position="202"/>
    </location>
</feature>
<dbReference type="Pfam" id="PF01925">
    <property type="entry name" value="TauE"/>
    <property type="match status" value="1"/>
</dbReference>
<keyword evidence="5 8" id="KW-0812">Transmembrane</keyword>
<keyword evidence="4 8" id="KW-1003">Cell membrane</keyword>
<accession>A0AA92LPI6</accession>
<geneLocation type="plasmid" evidence="9 10">
    <name>pSLV18-213K</name>
</geneLocation>
<comment type="subcellular location">
    <subcellularLocation>
        <location evidence="1 8">Cell membrane</location>
        <topology evidence="1 8">Multi-pass membrane protein</topology>
    </subcellularLocation>
</comment>
<protein>
    <recommendedName>
        <fullName evidence="8">Probable membrane transporter protein</fullName>
    </recommendedName>
</protein>
<name>A0AA92LPI6_9VIBR</name>
<evidence type="ECO:0000256" key="5">
    <source>
        <dbReference type="ARBA" id="ARBA00022692"/>
    </source>
</evidence>
<feature type="transmembrane region" description="Helical" evidence="8">
    <location>
        <begin position="68"/>
        <end position="88"/>
    </location>
</feature>
<dbReference type="GO" id="GO:0005886">
    <property type="term" value="C:plasma membrane"/>
    <property type="evidence" value="ECO:0007669"/>
    <property type="project" value="UniProtKB-SubCell"/>
</dbReference>
<dbReference type="PANTHER" id="PTHR30269">
    <property type="entry name" value="TRANSMEMBRANE PROTEIN YFCA"/>
    <property type="match status" value="1"/>
</dbReference>
<organism evidence="9 10">
    <name type="scientific">Vibrio diabolicus</name>
    <dbReference type="NCBI Taxonomy" id="50719"/>
    <lineage>
        <taxon>Bacteria</taxon>
        <taxon>Pseudomonadati</taxon>
        <taxon>Pseudomonadota</taxon>
        <taxon>Gammaproteobacteria</taxon>
        <taxon>Vibrionales</taxon>
        <taxon>Vibrionaceae</taxon>
        <taxon>Vibrio</taxon>
        <taxon>Vibrio diabolicus subgroup</taxon>
    </lineage>
</organism>
<evidence type="ECO:0000256" key="2">
    <source>
        <dbReference type="ARBA" id="ARBA00009142"/>
    </source>
</evidence>
<evidence type="ECO:0000256" key="1">
    <source>
        <dbReference type="ARBA" id="ARBA00004651"/>
    </source>
</evidence>
<reference evidence="9 10" key="1">
    <citation type="submission" date="2021-01" db="EMBL/GenBank/DDBJ databases">
        <title>Characterization of a novel blaVMB-2- harboring plasmid in Vibrio diabolicus.</title>
        <authorList>
            <person name="Liu M."/>
        </authorList>
    </citation>
    <scope>NUCLEOTIDE SEQUENCE [LARGE SCALE GENOMIC DNA]</scope>
    <source>
        <strain evidence="9 10">SLV18</strain>
        <plasmid evidence="9 10">pSLV18-213K</plasmid>
    </source>
</reference>
<comment type="similarity">
    <text evidence="2 8">Belongs to the 4-toluene sulfonate uptake permease (TSUP) (TC 2.A.102) family.</text>
</comment>
<evidence type="ECO:0000256" key="3">
    <source>
        <dbReference type="ARBA" id="ARBA00022448"/>
    </source>
</evidence>
<dbReference type="InterPro" id="IPR052017">
    <property type="entry name" value="TSUP"/>
</dbReference>
<proteinExistence type="inferred from homology"/>
<dbReference type="AlphaFoldDB" id="A0AA92LPI6"/>
<gene>
    <name evidence="9" type="ORF">JOS67_00135</name>
</gene>
<evidence type="ECO:0000313" key="9">
    <source>
        <dbReference type="EMBL" id="QRG81512.1"/>
    </source>
</evidence>
<keyword evidence="7 8" id="KW-0472">Membrane</keyword>
<dbReference type="Proteomes" id="UP000596337">
    <property type="component" value="Plasmid pSLV18-213K"/>
</dbReference>
<dbReference type="RefSeq" id="WP_203346328.1">
    <property type="nucleotide sequence ID" value="NZ_CP069194.1"/>
</dbReference>
<feature type="transmembrane region" description="Helical" evidence="8">
    <location>
        <begin position="126"/>
        <end position="143"/>
    </location>
</feature>
<evidence type="ECO:0000256" key="6">
    <source>
        <dbReference type="ARBA" id="ARBA00022989"/>
    </source>
</evidence>
<evidence type="ECO:0000256" key="4">
    <source>
        <dbReference type="ARBA" id="ARBA00022475"/>
    </source>
</evidence>
<evidence type="ECO:0000313" key="10">
    <source>
        <dbReference type="Proteomes" id="UP000596337"/>
    </source>
</evidence>
<dbReference type="InterPro" id="IPR002781">
    <property type="entry name" value="TM_pro_TauE-like"/>
</dbReference>
<keyword evidence="3" id="KW-0813">Transport</keyword>